<sequence length="334" mass="37070">MVVISAVDDFFDHQDESFFTNGIQVLKLQWNPSTKIPMEEVRQQKRIAAAVTLSGIAATIFPGGQTAHSAFKLPLHLVTNNNPICNISKGSDSEDECTGSYRGAMEALDKTLQDIRGNNKSMGGYRNSPSILTCKLTWGPMCKTWGPCAEHFSTWLLQLGNGKVPFDGNGDINLAHIAIMVNSPAEMKNRVFPDLSINYNLHKWLCERAILTPKNETVARINHELMNKIPTVIKLIQSLMKIKLSITQQFLNSLELPGTSHKLFLKVGILIMLLRNQDASILRNGTRLIVKTLSPVITATIITGCASGEEVFIQRILIKPTDMPFEVIAYIIII</sequence>
<keyword evidence="1" id="KW-0227">DNA damage</keyword>
<dbReference type="Pfam" id="PF05970">
    <property type="entry name" value="PIF1"/>
    <property type="match status" value="1"/>
</dbReference>
<proteinExistence type="inferred from homology"/>
<keyword evidence="1" id="KW-0547">Nucleotide-binding</keyword>
<dbReference type="GO" id="GO:0006281">
    <property type="term" value="P:DNA repair"/>
    <property type="evidence" value="ECO:0007669"/>
    <property type="project" value="UniProtKB-KW"/>
</dbReference>
<dbReference type="AlphaFoldDB" id="A0A0L8FHT2"/>
<comment type="cofactor">
    <cofactor evidence="1">
        <name>Mg(2+)</name>
        <dbReference type="ChEBI" id="CHEBI:18420"/>
    </cofactor>
</comment>
<dbReference type="PANTHER" id="PTHR10492:SF95">
    <property type="entry name" value="HELITRON HELICASE-LIKE DOMAIN-CONTAINING PROTEIN"/>
    <property type="match status" value="1"/>
</dbReference>
<protein>
    <recommendedName>
        <fullName evidence="1">ATP-dependent DNA helicase</fullName>
        <ecNumber evidence="1">5.6.2.3</ecNumber>
    </recommendedName>
</protein>
<dbReference type="OrthoDB" id="6265497at2759"/>
<name>A0A0L8FHT2_OCTBM</name>
<comment type="similarity">
    <text evidence="1">Belongs to the helicase family.</text>
</comment>
<dbReference type="GO" id="GO:0016887">
    <property type="term" value="F:ATP hydrolysis activity"/>
    <property type="evidence" value="ECO:0007669"/>
    <property type="project" value="RHEA"/>
</dbReference>
<feature type="domain" description="DNA helicase Pif1-like DEAD-box helicase" evidence="2">
    <location>
        <begin position="38"/>
        <end position="124"/>
    </location>
</feature>
<dbReference type="GO" id="GO:0043139">
    <property type="term" value="F:5'-3' DNA helicase activity"/>
    <property type="evidence" value="ECO:0007669"/>
    <property type="project" value="UniProtKB-EC"/>
</dbReference>
<evidence type="ECO:0000256" key="1">
    <source>
        <dbReference type="RuleBase" id="RU363044"/>
    </source>
</evidence>
<evidence type="ECO:0000259" key="3">
    <source>
        <dbReference type="Pfam" id="PF21530"/>
    </source>
</evidence>
<comment type="catalytic activity">
    <reaction evidence="1">
        <text>ATP + H2O = ADP + phosphate + H(+)</text>
        <dbReference type="Rhea" id="RHEA:13065"/>
        <dbReference type="ChEBI" id="CHEBI:15377"/>
        <dbReference type="ChEBI" id="CHEBI:15378"/>
        <dbReference type="ChEBI" id="CHEBI:30616"/>
        <dbReference type="ChEBI" id="CHEBI:43474"/>
        <dbReference type="ChEBI" id="CHEBI:456216"/>
        <dbReference type="EC" id="5.6.2.3"/>
    </reaction>
</comment>
<dbReference type="InterPro" id="IPR010285">
    <property type="entry name" value="DNA_helicase_pif1-like_DEAD"/>
</dbReference>
<evidence type="ECO:0000259" key="2">
    <source>
        <dbReference type="Pfam" id="PF05970"/>
    </source>
</evidence>
<reference evidence="4" key="1">
    <citation type="submission" date="2015-07" db="EMBL/GenBank/DDBJ databases">
        <title>MeaNS - Measles Nucleotide Surveillance Program.</title>
        <authorList>
            <person name="Tran T."/>
            <person name="Druce J."/>
        </authorList>
    </citation>
    <scope>NUCLEOTIDE SEQUENCE</scope>
    <source>
        <strain evidence="4">UCB-OBI-ISO-001</strain>
        <tissue evidence="4">Gonad</tissue>
    </source>
</reference>
<dbReference type="EC" id="5.6.2.3" evidence="1"/>
<evidence type="ECO:0000313" key="4">
    <source>
        <dbReference type="EMBL" id="KOF63230.1"/>
    </source>
</evidence>
<dbReference type="PANTHER" id="PTHR10492">
    <property type="match status" value="1"/>
</dbReference>
<keyword evidence="1" id="KW-0233">DNA recombination</keyword>
<accession>A0A0L8FHT2</accession>
<dbReference type="EMBL" id="KQ431332">
    <property type="protein sequence ID" value="KOF63230.1"/>
    <property type="molecule type" value="Genomic_DNA"/>
</dbReference>
<keyword evidence="1" id="KW-0378">Hydrolase</keyword>
<gene>
    <name evidence="4" type="ORF">OCBIM_22019823mg</name>
</gene>
<organism evidence="4">
    <name type="scientific">Octopus bimaculoides</name>
    <name type="common">California two-spotted octopus</name>
    <dbReference type="NCBI Taxonomy" id="37653"/>
    <lineage>
        <taxon>Eukaryota</taxon>
        <taxon>Metazoa</taxon>
        <taxon>Spiralia</taxon>
        <taxon>Lophotrochozoa</taxon>
        <taxon>Mollusca</taxon>
        <taxon>Cephalopoda</taxon>
        <taxon>Coleoidea</taxon>
        <taxon>Octopodiformes</taxon>
        <taxon>Octopoda</taxon>
        <taxon>Incirrata</taxon>
        <taxon>Octopodidae</taxon>
        <taxon>Octopus</taxon>
    </lineage>
</organism>
<dbReference type="GO" id="GO:0006310">
    <property type="term" value="P:DNA recombination"/>
    <property type="evidence" value="ECO:0007669"/>
    <property type="project" value="UniProtKB-KW"/>
</dbReference>
<keyword evidence="1" id="KW-0067">ATP-binding</keyword>
<dbReference type="STRING" id="37653.A0A0L8FHT2"/>
<keyword evidence="1" id="KW-0347">Helicase</keyword>
<dbReference type="GO" id="GO:0000723">
    <property type="term" value="P:telomere maintenance"/>
    <property type="evidence" value="ECO:0007669"/>
    <property type="project" value="InterPro"/>
</dbReference>
<keyword evidence="1" id="KW-0234">DNA repair</keyword>
<feature type="domain" description="DNA helicase Pif1-like 2B" evidence="3">
    <location>
        <begin position="250"/>
        <end position="293"/>
    </location>
</feature>
<dbReference type="InterPro" id="IPR049163">
    <property type="entry name" value="Pif1-like_2B_dom"/>
</dbReference>
<dbReference type="GO" id="GO:0005524">
    <property type="term" value="F:ATP binding"/>
    <property type="evidence" value="ECO:0007669"/>
    <property type="project" value="UniProtKB-KW"/>
</dbReference>
<dbReference type="Pfam" id="PF21530">
    <property type="entry name" value="Pif1_2B_dom"/>
    <property type="match status" value="1"/>
</dbReference>